<dbReference type="PROSITE" id="PS00028">
    <property type="entry name" value="ZINC_FINGER_C2H2_1"/>
    <property type="match status" value="1"/>
</dbReference>
<name>A0AAN6IE59_9EURO</name>
<protein>
    <recommendedName>
        <fullName evidence="1">C2H2-type domain-containing protein</fullName>
    </recommendedName>
</protein>
<reference evidence="2" key="1">
    <citation type="journal article" date="2022" name="bioRxiv">
        <title>Deciphering the potential niche of two novel black yeast fungi from a biological soil crust based on their genomes, phenotypes, and melanin regulation.</title>
        <authorList>
            <consortium name="DOE Joint Genome Institute"/>
            <person name="Carr E.C."/>
            <person name="Barton Q."/>
            <person name="Grambo S."/>
            <person name="Sullivan M."/>
            <person name="Renfro C.M."/>
            <person name="Kuo A."/>
            <person name="Pangilinan J."/>
            <person name="Lipzen A."/>
            <person name="Keymanesh K."/>
            <person name="Savage E."/>
            <person name="Barry K."/>
            <person name="Grigoriev I.V."/>
            <person name="Riekhof W.R."/>
            <person name="Harris S.S."/>
        </authorList>
    </citation>
    <scope>NUCLEOTIDE SEQUENCE</scope>
    <source>
        <strain evidence="2">JF 03-4F</strain>
    </source>
</reference>
<keyword evidence="3" id="KW-1185">Reference proteome</keyword>
<comment type="caution">
    <text evidence="2">The sequence shown here is derived from an EMBL/GenBank/DDBJ whole genome shotgun (WGS) entry which is preliminary data.</text>
</comment>
<dbReference type="InterPro" id="IPR013087">
    <property type="entry name" value="Znf_C2H2_type"/>
</dbReference>
<accession>A0AAN6IE59</accession>
<evidence type="ECO:0000313" key="3">
    <source>
        <dbReference type="Proteomes" id="UP001203852"/>
    </source>
</evidence>
<feature type="domain" description="C2H2-type" evidence="1">
    <location>
        <begin position="67"/>
        <end position="89"/>
    </location>
</feature>
<organism evidence="2 3">
    <name type="scientific">Exophiala viscosa</name>
    <dbReference type="NCBI Taxonomy" id="2486360"/>
    <lineage>
        <taxon>Eukaryota</taxon>
        <taxon>Fungi</taxon>
        <taxon>Dikarya</taxon>
        <taxon>Ascomycota</taxon>
        <taxon>Pezizomycotina</taxon>
        <taxon>Eurotiomycetes</taxon>
        <taxon>Chaetothyriomycetidae</taxon>
        <taxon>Chaetothyriales</taxon>
        <taxon>Herpotrichiellaceae</taxon>
        <taxon>Exophiala</taxon>
    </lineage>
</organism>
<dbReference type="Proteomes" id="UP001203852">
    <property type="component" value="Unassembled WGS sequence"/>
</dbReference>
<sequence length="433" mass="49101">MQCIVPEARARVEEALTMYETTNLDGKDYRVHRDVSRKLGSSSHDVTQAVNIADYVHAIHTSAGWQCKVPQCGATFDHEFTIDLHLWAHGVSAKWYCGEPSCPNGPDQGYIDRHSFGEHVAVEHMNSDYSFAAARRAPRKDVLVAGLWRYLKLARVPKTTAVNPNSTVDHTVPSSVEDDICEIPDDGEDDICEVPDDGEDPTWNGSRSRHVADQLARSAKRAEFARSKRFWKHEKMAWEMFRMAYDMEAFEEDLSPSEREVKETLLDEDFKSKHPYRWVSLWSDHGYWGPDPLNEEPGVYFTETLTYPVVYLDLREARMFDKSCRALCDMLGTKDRDVLWPALSQMILGLPPTLELDIDFVDFDEDFEQDSNNIQSTQTNDTGISEVRGSGPKPTTVLICPWPGCECRKVHTHSIIVHSALFGCSSELCVAMS</sequence>
<evidence type="ECO:0000313" key="2">
    <source>
        <dbReference type="EMBL" id="KAI1612279.1"/>
    </source>
</evidence>
<proteinExistence type="predicted"/>
<gene>
    <name evidence="2" type="ORF">EDD36DRAFT_281551</name>
</gene>
<evidence type="ECO:0000259" key="1">
    <source>
        <dbReference type="PROSITE" id="PS00028"/>
    </source>
</evidence>
<dbReference type="EMBL" id="MU404355">
    <property type="protein sequence ID" value="KAI1612279.1"/>
    <property type="molecule type" value="Genomic_DNA"/>
</dbReference>
<dbReference type="AlphaFoldDB" id="A0AAN6IE59"/>